<organism evidence="1 2">
    <name type="scientific">Ascobolus immersus RN42</name>
    <dbReference type="NCBI Taxonomy" id="1160509"/>
    <lineage>
        <taxon>Eukaryota</taxon>
        <taxon>Fungi</taxon>
        <taxon>Dikarya</taxon>
        <taxon>Ascomycota</taxon>
        <taxon>Pezizomycotina</taxon>
        <taxon>Pezizomycetes</taxon>
        <taxon>Pezizales</taxon>
        <taxon>Ascobolaceae</taxon>
        <taxon>Ascobolus</taxon>
    </lineage>
</organism>
<sequence length="270" mass="31342">MPSFMTLPVELHYMLADQFDLLPPETSSTSEYALDVAPLRRLVSALSIPNPTLHQLNLRNLYTKQLAIRLKHLVGPGMILAQRQYKVDDRENFRIMWTRKFAFEIMQIDIEIGSEIRWFWEIFFQVWYDQKVRIPHVKGNGWPEDVCCDNFGCPGDCDNRGMMPIKPFLAHYFDNNEVLNPVELEHGMAEIAAGCRMVGLAGFLLERRIKRWEPTDENLDIGKVRVRYVKTMPVEVSREPLFYSFCENVLQWIGKSRQARIGSSDEALSA</sequence>
<proteinExistence type="predicted"/>
<name>A0A3N4HPL1_ASCIM</name>
<dbReference type="EMBL" id="ML119757">
    <property type="protein sequence ID" value="RPA75763.1"/>
    <property type="molecule type" value="Genomic_DNA"/>
</dbReference>
<accession>A0A3N4HPL1</accession>
<protein>
    <submittedName>
        <fullName evidence="1">Uncharacterized protein</fullName>
    </submittedName>
</protein>
<keyword evidence="2" id="KW-1185">Reference proteome</keyword>
<reference evidence="1 2" key="1">
    <citation type="journal article" date="2018" name="Nat. Ecol. Evol.">
        <title>Pezizomycetes genomes reveal the molecular basis of ectomycorrhizal truffle lifestyle.</title>
        <authorList>
            <person name="Murat C."/>
            <person name="Payen T."/>
            <person name="Noel B."/>
            <person name="Kuo A."/>
            <person name="Morin E."/>
            <person name="Chen J."/>
            <person name="Kohler A."/>
            <person name="Krizsan K."/>
            <person name="Balestrini R."/>
            <person name="Da Silva C."/>
            <person name="Montanini B."/>
            <person name="Hainaut M."/>
            <person name="Levati E."/>
            <person name="Barry K.W."/>
            <person name="Belfiori B."/>
            <person name="Cichocki N."/>
            <person name="Clum A."/>
            <person name="Dockter R.B."/>
            <person name="Fauchery L."/>
            <person name="Guy J."/>
            <person name="Iotti M."/>
            <person name="Le Tacon F."/>
            <person name="Lindquist E.A."/>
            <person name="Lipzen A."/>
            <person name="Malagnac F."/>
            <person name="Mello A."/>
            <person name="Molinier V."/>
            <person name="Miyauchi S."/>
            <person name="Poulain J."/>
            <person name="Riccioni C."/>
            <person name="Rubini A."/>
            <person name="Sitrit Y."/>
            <person name="Splivallo R."/>
            <person name="Traeger S."/>
            <person name="Wang M."/>
            <person name="Zifcakova L."/>
            <person name="Wipf D."/>
            <person name="Zambonelli A."/>
            <person name="Paolocci F."/>
            <person name="Nowrousian M."/>
            <person name="Ottonello S."/>
            <person name="Baldrian P."/>
            <person name="Spatafora J.W."/>
            <person name="Henrissat B."/>
            <person name="Nagy L.G."/>
            <person name="Aury J.M."/>
            <person name="Wincker P."/>
            <person name="Grigoriev I.V."/>
            <person name="Bonfante P."/>
            <person name="Martin F.M."/>
        </authorList>
    </citation>
    <scope>NUCLEOTIDE SEQUENCE [LARGE SCALE GENOMIC DNA]</scope>
    <source>
        <strain evidence="1 2">RN42</strain>
    </source>
</reference>
<evidence type="ECO:0000313" key="2">
    <source>
        <dbReference type="Proteomes" id="UP000275078"/>
    </source>
</evidence>
<dbReference type="AlphaFoldDB" id="A0A3N4HPL1"/>
<evidence type="ECO:0000313" key="1">
    <source>
        <dbReference type="EMBL" id="RPA75763.1"/>
    </source>
</evidence>
<gene>
    <name evidence="1" type="ORF">BJ508DRAFT_417944</name>
</gene>
<dbReference type="Proteomes" id="UP000275078">
    <property type="component" value="Unassembled WGS sequence"/>
</dbReference>